<dbReference type="Gramene" id="Al_scaffold_0006_2845">
    <property type="protein sequence ID" value="Al_scaffold_0006_2845"/>
    <property type="gene ID" value="Al_scaffold_0006_2845"/>
</dbReference>
<protein>
    <submittedName>
        <fullName evidence="2">Predicted protein</fullName>
    </submittedName>
</protein>
<dbReference type="EMBL" id="GL348718">
    <property type="protein sequence ID" value="EFH50728.1"/>
    <property type="molecule type" value="Genomic_DNA"/>
</dbReference>
<evidence type="ECO:0000256" key="1">
    <source>
        <dbReference type="SAM" id="MobiDB-lite"/>
    </source>
</evidence>
<accession>D7M7K1</accession>
<evidence type="ECO:0000313" key="3">
    <source>
        <dbReference type="Proteomes" id="UP000008694"/>
    </source>
</evidence>
<dbReference type="AlphaFoldDB" id="D7M7K1"/>
<feature type="region of interest" description="Disordered" evidence="1">
    <location>
        <begin position="1"/>
        <end position="58"/>
    </location>
</feature>
<proteinExistence type="predicted"/>
<keyword evidence="3" id="KW-1185">Reference proteome</keyword>
<evidence type="ECO:0000313" key="2">
    <source>
        <dbReference type="EMBL" id="EFH50728.1"/>
    </source>
</evidence>
<gene>
    <name evidence="2" type="ORF">ARALYDRAFT_662780</name>
</gene>
<name>D7M7K1_ARALL</name>
<dbReference type="HOGENOM" id="CLU_2136916_0_0_1"/>
<organism evidence="3">
    <name type="scientific">Arabidopsis lyrata subsp. lyrata</name>
    <name type="common">Lyre-leaved rock-cress</name>
    <dbReference type="NCBI Taxonomy" id="81972"/>
    <lineage>
        <taxon>Eukaryota</taxon>
        <taxon>Viridiplantae</taxon>
        <taxon>Streptophyta</taxon>
        <taxon>Embryophyta</taxon>
        <taxon>Tracheophyta</taxon>
        <taxon>Spermatophyta</taxon>
        <taxon>Magnoliopsida</taxon>
        <taxon>eudicotyledons</taxon>
        <taxon>Gunneridae</taxon>
        <taxon>Pentapetalae</taxon>
        <taxon>rosids</taxon>
        <taxon>malvids</taxon>
        <taxon>Brassicales</taxon>
        <taxon>Brassicaceae</taxon>
        <taxon>Camelineae</taxon>
        <taxon>Arabidopsis</taxon>
    </lineage>
</organism>
<sequence>MVGVQPQEASGKFWTSMVPRASQIRRQRRNQVNRGYNKAQKQRMKPKHHSQSSHLSFQLRSSRNQLYLGDDRVDSMAVLWQERSNTQELEELVSTNVSTNFRNEEIGIDIELW</sequence>
<reference evidence="3" key="1">
    <citation type="journal article" date="2011" name="Nat. Genet.">
        <title>The Arabidopsis lyrata genome sequence and the basis of rapid genome size change.</title>
        <authorList>
            <person name="Hu T.T."/>
            <person name="Pattyn P."/>
            <person name="Bakker E.G."/>
            <person name="Cao J."/>
            <person name="Cheng J.-F."/>
            <person name="Clark R.M."/>
            <person name="Fahlgren N."/>
            <person name="Fawcett J.A."/>
            <person name="Grimwood J."/>
            <person name="Gundlach H."/>
            <person name="Haberer G."/>
            <person name="Hollister J.D."/>
            <person name="Ossowski S."/>
            <person name="Ottilar R.P."/>
            <person name="Salamov A.A."/>
            <person name="Schneeberger K."/>
            <person name="Spannagl M."/>
            <person name="Wang X."/>
            <person name="Yang L."/>
            <person name="Nasrallah M.E."/>
            <person name="Bergelson J."/>
            <person name="Carrington J.C."/>
            <person name="Gaut B.S."/>
            <person name="Schmutz J."/>
            <person name="Mayer K.F.X."/>
            <person name="Van de Peer Y."/>
            <person name="Grigoriev I.V."/>
            <person name="Nordborg M."/>
            <person name="Weigel D."/>
            <person name="Guo Y.-L."/>
        </authorList>
    </citation>
    <scope>NUCLEOTIDE SEQUENCE [LARGE SCALE GENOMIC DNA]</scope>
    <source>
        <strain evidence="3">cv. MN47</strain>
    </source>
</reference>
<feature type="compositionally biased region" description="Basic residues" evidence="1">
    <location>
        <begin position="40"/>
        <end position="51"/>
    </location>
</feature>
<dbReference type="Proteomes" id="UP000008694">
    <property type="component" value="Unassembled WGS sequence"/>
</dbReference>